<accession>A0A0V0QK12</accession>
<gene>
    <name evidence="6" type="ORF">PPERSA_11979</name>
</gene>
<evidence type="ECO:0000259" key="5">
    <source>
        <dbReference type="PROSITE" id="PS52035"/>
    </source>
</evidence>
<proteinExistence type="inferred from homology"/>
<dbReference type="GO" id="GO:0006508">
    <property type="term" value="P:proteolysis"/>
    <property type="evidence" value="ECO:0007669"/>
    <property type="project" value="InterPro"/>
</dbReference>
<dbReference type="GO" id="GO:0004181">
    <property type="term" value="F:metallocarboxypeptidase activity"/>
    <property type="evidence" value="ECO:0007669"/>
    <property type="project" value="InterPro"/>
</dbReference>
<sequence length="481" mass="56425">MGDGHGVDLNRNYGYKFAYNNIGSSGSEKICQEDYRGEGPFSEPETQAIKQFMTETHNIKAAINFHAYGPLWITPYNYYNDKNNSDIVVNSTTYNIYQYYKDNANFPQHNTFAYGNAKQTIDYQANGDASDWMLHDLGVIAVSIELGSDGQHKEKSYQFYPDQKSILPTLQECLPPVDFLVQMVKPKLTLTTYEQYFLPEDAKQTLIRKFFGKKENSDDYQVIIFTFFNQGLSGLRPNPQTRSSFFLINLKLQGHTSENVQKLFTRLFFEIQYEENVQQELKIDNYTYDYVMHLKQLNKVKKIQFYDMPDGSIDVQIQIRNEIPARSYIQFYLVLKNDSDLISHYNNIFDGEDLLFSTKFFIQSEFYKDYYFIGEQKYYINPNDYYFKEQADEGQSFDVKIIEPKFNLIRVSLENIDFFFVFGILVFIICLIYGVQKYRNSYTVLQLHNIINQDGGTEFVQSDFNQDIEISQIDDQQNDSN</sequence>
<dbReference type="GO" id="GO:0008270">
    <property type="term" value="F:zinc ion binding"/>
    <property type="evidence" value="ECO:0007669"/>
    <property type="project" value="InterPro"/>
</dbReference>
<feature type="domain" description="Peptidase M14" evidence="5">
    <location>
        <begin position="1"/>
        <end position="184"/>
    </location>
</feature>
<comment type="caution">
    <text evidence="6">The sequence shown here is derived from an EMBL/GenBank/DDBJ whole genome shotgun (WGS) entry which is preliminary data.</text>
</comment>
<evidence type="ECO:0000313" key="7">
    <source>
        <dbReference type="Proteomes" id="UP000054937"/>
    </source>
</evidence>
<dbReference type="Gene3D" id="3.40.630.10">
    <property type="entry name" value="Zn peptidases"/>
    <property type="match status" value="1"/>
</dbReference>
<name>A0A0V0QK12_PSEPJ</name>
<keyword evidence="4" id="KW-0472">Membrane</keyword>
<dbReference type="SUPFAM" id="SSF53187">
    <property type="entry name" value="Zn-dependent exopeptidases"/>
    <property type="match status" value="1"/>
</dbReference>
<dbReference type="EMBL" id="LDAU01000154">
    <property type="protein sequence ID" value="KRX02639.1"/>
    <property type="molecule type" value="Genomic_DNA"/>
</dbReference>
<dbReference type="AlphaFoldDB" id="A0A0V0QK12"/>
<dbReference type="Proteomes" id="UP000054937">
    <property type="component" value="Unassembled WGS sequence"/>
</dbReference>
<dbReference type="OrthoDB" id="313504at2759"/>
<dbReference type="GO" id="GO:0005615">
    <property type="term" value="C:extracellular space"/>
    <property type="evidence" value="ECO:0007669"/>
    <property type="project" value="TreeGrafter"/>
</dbReference>
<keyword evidence="7" id="KW-1185">Reference proteome</keyword>
<dbReference type="PANTHER" id="PTHR11705:SF119">
    <property type="entry name" value="OS02G0119300 PROTEIN"/>
    <property type="match status" value="1"/>
</dbReference>
<feature type="active site" description="Proton donor/acceptor" evidence="3">
    <location>
        <position position="145"/>
    </location>
</feature>
<dbReference type="PANTHER" id="PTHR11705">
    <property type="entry name" value="PROTEASE FAMILY M14 CARBOXYPEPTIDASE A,B"/>
    <property type="match status" value="1"/>
</dbReference>
<reference evidence="6 7" key="1">
    <citation type="journal article" date="2015" name="Sci. Rep.">
        <title>Genome of the facultative scuticociliatosis pathogen Pseudocohnilembus persalinus provides insight into its virulence through horizontal gene transfer.</title>
        <authorList>
            <person name="Xiong J."/>
            <person name="Wang G."/>
            <person name="Cheng J."/>
            <person name="Tian M."/>
            <person name="Pan X."/>
            <person name="Warren A."/>
            <person name="Jiang C."/>
            <person name="Yuan D."/>
            <person name="Miao W."/>
        </authorList>
    </citation>
    <scope>NUCLEOTIDE SEQUENCE [LARGE SCALE GENOMIC DNA]</scope>
    <source>
        <strain evidence="6">36N120E</strain>
    </source>
</reference>
<keyword evidence="4" id="KW-0812">Transmembrane</keyword>
<keyword evidence="4" id="KW-1133">Transmembrane helix</keyword>
<dbReference type="Pfam" id="PF00246">
    <property type="entry name" value="Peptidase_M14"/>
    <property type="match status" value="1"/>
</dbReference>
<evidence type="ECO:0000256" key="4">
    <source>
        <dbReference type="SAM" id="Phobius"/>
    </source>
</evidence>
<feature type="transmembrane region" description="Helical" evidence="4">
    <location>
        <begin position="418"/>
        <end position="435"/>
    </location>
</feature>
<evidence type="ECO:0000256" key="1">
    <source>
        <dbReference type="ARBA" id="ARBA00001947"/>
    </source>
</evidence>
<dbReference type="PROSITE" id="PS52035">
    <property type="entry name" value="PEPTIDASE_M14"/>
    <property type="match status" value="1"/>
</dbReference>
<comment type="cofactor">
    <cofactor evidence="1">
        <name>Zn(2+)</name>
        <dbReference type="ChEBI" id="CHEBI:29105"/>
    </cofactor>
</comment>
<dbReference type="InterPro" id="IPR000834">
    <property type="entry name" value="Peptidase_M14"/>
</dbReference>
<dbReference type="InParanoid" id="A0A0V0QK12"/>
<evidence type="ECO:0000313" key="6">
    <source>
        <dbReference type="EMBL" id="KRX02639.1"/>
    </source>
</evidence>
<organism evidence="6 7">
    <name type="scientific">Pseudocohnilembus persalinus</name>
    <name type="common">Ciliate</name>
    <dbReference type="NCBI Taxonomy" id="266149"/>
    <lineage>
        <taxon>Eukaryota</taxon>
        <taxon>Sar</taxon>
        <taxon>Alveolata</taxon>
        <taxon>Ciliophora</taxon>
        <taxon>Intramacronucleata</taxon>
        <taxon>Oligohymenophorea</taxon>
        <taxon>Scuticociliatia</taxon>
        <taxon>Philasterida</taxon>
        <taxon>Pseudocohnilembidae</taxon>
        <taxon>Pseudocohnilembus</taxon>
    </lineage>
</organism>
<evidence type="ECO:0000256" key="2">
    <source>
        <dbReference type="ARBA" id="ARBA00005988"/>
    </source>
</evidence>
<evidence type="ECO:0000256" key="3">
    <source>
        <dbReference type="PROSITE-ProRule" id="PRU01379"/>
    </source>
</evidence>
<protein>
    <recommendedName>
        <fullName evidence="5">Peptidase M14 domain-containing protein</fullName>
    </recommendedName>
</protein>
<comment type="similarity">
    <text evidence="2 3">Belongs to the peptidase M14 family.</text>
</comment>